<keyword evidence="2" id="KW-0812">Transmembrane</keyword>
<dbReference type="EMBL" id="CP028858">
    <property type="protein sequence ID" value="AWB28695.1"/>
    <property type="molecule type" value="Genomic_DNA"/>
</dbReference>
<sequence>MGERRRRPAFRRSRSTRERRGRHPHFSSGLTGGVARRRPNCRALSPVVGDVMLVAVVLVLGAVSAGALFGVAETGDPAPTVTLDLDPIEDRPTTRLRHTHGAVLDGDRLRLRGVADPDAATGRKIAAGDAITVAPVADRIVVVWSGDRDTSHVLSRLAVADPLPVPDRRCGFVDSETNGGVDAITVDGIVVACDVVTDEQVTVQNGGVVIGDAISDAKAFDGDDATVYGDLDVAAVANLQTGTITGDVTSQTADVKLDDATVEGAVNAEKVAEATGGTVVGGDVVSQTADAKVIDSTVEGSVTADDTVKLDGATVTGHVYADPADLDCTDSTIAGRDCGAYSPRPRSEW</sequence>
<dbReference type="Proteomes" id="UP000244727">
    <property type="component" value="Chromosome"/>
</dbReference>
<feature type="region of interest" description="Disordered" evidence="1">
    <location>
        <begin position="1"/>
        <end position="35"/>
    </location>
</feature>
<organism evidence="4 5">
    <name type="scientific">Halococcoides cellulosivorans</name>
    <dbReference type="NCBI Taxonomy" id="1679096"/>
    <lineage>
        <taxon>Archaea</taxon>
        <taxon>Methanobacteriati</taxon>
        <taxon>Methanobacteriota</taxon>
        <taxon>Stenosarchaea group</taxon>
        <taxon>Halobacteria</taxon>
        <taxon>Halobacteriales</taxon>
        <taxon>Haloarculaceae</taxon>
        <taxon>Halococcoides</taxon>
    </lineage>
</organism>
<feature type="domain" description="Archaeal Type IV pilin N-terminal" evidence="3">
    <location>
        <begin position="42"/>
        <end position="110"/>
    </location>
</feature>
<keyword evidence="2" id="KW-0472">Membrane</keyword>
<evidence type="ECO:0000256" key="1">
    <source>
        <dbReference type="SAM" id="MobiDB-lite"/>
    </source>
</evidence>
<dbReference type="KEGG" id="harc:HARCEL1_09685"/>
<reference evidence="4 5" key="1">
    <citation type="submission" date="2018-04" db="EMBL/GenBank/DDBJ databases">
        <title>Halococcoides cellulosivorans gen. nov., sp. nov., an extremely halophilic cellulose-utilizing haloarchaeon from hypersaline lakes.</title>
        <authorList>
            <person name="Sorokin D.Y."/>
            <person name="Toshchakov S.V."/>
            <person name="Samarov N.I."/>
            <person name="Korzhenkov A."/>
            <person name="Kublanov I.V."/>
        </authorList>
    </citation>
    <scope>NUCLEOTIDE SEQUENCE [LARGE SCALE GENOMIC DNA]</scope>
    <source>
        <strain evidence="4 5">HArcel1</strain>
    </source>
</reference>
<gene>
    <name evidence="4" type="ORF">HARCEL1_09685</name>
</gene>
<evidence type="ECO:0000313" key="4">
    <source>
        <dbReference type="EMBL" id="AWB28695.1"/>
    </source>
</evidence>
<proteinExistence type="predicted"/>
<dbReference type="InterPro" id="IPR012859">
    <property type="entry name" value="Pilin_N_archaeal"/>
</dbReference>
<name>A0A2R4X4H5_9EURY</name>
<keyword evidence="5" id="KW-1185">Reference proteome</keyword>
<accession>A0A2R4X4H5</accession>
<keyword evidence="2" id="KW-1133">Transmembrane helix</keyword>
<dbReference type="Pfam" id="PF07790">
    <property type="entry name" value="Pilin_N"/>
    <property type="match status" value="1"/>
</dbReference>
<feature type="compositionally biased region" description="Basic residues" evidence="1">
    <location>
        <begin position="1"/>
        <end position="25"/>
    </location>
</feature>
<evidence type="ECO:0000313" key="5">
    <source>
        <dbReference type="Proteomes" id="UP000244727"/>
    </source>
</evidence>
<evidence type="ECO:0000256" key="2">
    <source>
        <dbReference type="SAM" id="Phobius"/>
    </source>
</evidence>
<evidence type="ECO:0000259" key="3">
    <source>
        <dbReference type="Pfam" id="PF07790"/>
    </source>
</evidence>
<dbReference type="AlphaFoldDB" id="A0A2R4X4H5"/>
<protein>
    <recommendedName>
        <fullName evidence="3">Archaeal Type IV pilin N-terminal domain-containing protein</fullName>
    </recommendedName>
</protein>
<feature type="transmembrane region" description="Helical" evidence="2">
    <location>
        <begin position="47"/>
        <end position="72"/>
    </location>
</feature>